<dbReference type="EMBL" id="AUSU01010005">
    <property type="protein sequence ID" value="EPS57637.1"/>
    <property type="molecule type" value="Genomic_DNA"/>
</dbReference>
<reference evidence="2 3" key="1">
    <citation type="journal article" date="2013" name="BMC Genomics">
        <title>The miniature genome of a carnivorous plant Genlisea aurea contains a low number of genes and short non-coding sequences.</title>
        <authorList>
            <person name="Leushkin E.V."/>
            <person name="Sutormin R.A."/>
            <person name="Nabieva E.R."/>
            <person name="Penin A.A."/>
            <person name="Kondrashov A.S."/>
            <person name="Logacheva M.D."/>
        </authorList>
    </citation>
    <scope>NUCLEOTIDE SEQUENCE [LARGE SCALE GENOMIC DNA]</scope>
</reference>
<feature type="compositionally biased region" description="Basic and acidic residues" evidence="1">
    <location>
        <begin position="178"/>
        <end position="195"/>
    </location>
</feature>
<evidence type="ECO:0000313" key="2">
    <source>
        <dbReference type="EMBL" id="EPS57637.1"/>
    </source>
</evidence>
<proteinExistence type="predicted"/>
<dbReference type="AlphaFoldDB" id="S8DE35"/>
<accession>S8DE35</accession>
<feature type="compositionally biased region" description="Polar residues" evidence="1">
    <location>
        <begin position="107"/>
        <end position="127"/>
    </location>
</feature>
<feature type="compositionally biased region" description="Basic residues" evidence="1">
    <location>
        <begin position="226"/>
        <end position="236"/>
    </location>
</feature>
<evidence type="ECO:0000313" key="3">
    <source>
        <dbReference type="Proteomes" id="UP000015453"/>
    </source>
</evidence>
<protein>
    <submittedName>
        <fullName evidence="2">Uncharacterized protein</fullName>
    </submittedName>
</protein>
<organism evidence="2 3">
    <name type="scientific">Genlisea aurea</name>
    <dbReference type="NCBI Taxonomy" id="192259"/>
    <lineage>
        <taxon>Eukaryota</taxon>
        <taxon>Viridiplantae</taxon>
        <taxon>Streptophyta</taxon>
        <taxon>Embryophyta</taxon>
        <taxon>Tracheophyta</taxon>
        <taxon>Spermatophyta</taxon>
        <taxon>Magnoliopsida</taxon>
        <taxon>eudicotyledons</taxon>
        <taxon>Gunneridae</taxon>
        <taxon>Pentapetalae</taxon>
        <taxon>asterids</taxon>
        <taxon>lamiids</taxon>
        <taxon>Lamiales</taxon>
        <taxon>Lentibulariaceae</taxon>
        <taxon>Genlisea</taxon>
    </lineage>
</organism>
<name>S8DE35_9LAMI</name>
<feature type="compositionally biased region" description="Basic and acidic residues" evidence="1">
    <location>
        <begin position="148"/>
        <end position="169"/>
    </location>
</feature>
<feature type="region of interest" description="Disordered" evidence="1">
    <location>
        <begin position="33"/>
        <end position="236"/>
    </location>
</feature>
<feature type="compositionally biased region" description="Low complexity" evidence="1">
    <location>
        <begin position="67"/>
        <end position="90"/>
    </location>
</feature>
<comment type="caution">
    <text evidence="2">The sequence shown here is derived from an EMBL/GenBank/DDBJ whole genome shotgun (WGS) entry which is preliminary data.</text>
</comment>
<evidence type="ECO:0000256" key="1">
    <source>
        <dbReference type="SAM" id="MobiDB-lite"/>
    </source>
</evidence>
<sequence length="236" mass="25598">MDPEMLAKMAKWMEMYQRVAGIFTPEQFQDFMRTCPPPTLTSPRAGSSKTTTPSPAPAKLTDKFPETAETTPDLTATAPTVAVAATSVETLRAESQEKQEQPVLASASPTTSVGKVSPQRTQATTPEPASEKVTGGESISAKVVTRVSGKEGDERDSDAETHEETEQRRSVGTPGRQTSKDEVMPDVEKTEKATPEEEMATEILGGLKNAGKQQQPEQSGEEESQKKKKKNPRLHQ</sequence>
<feature type="compositionally biased region" description="Polar residues" evidence="1">
    <location>
        <begin position="41"/>
        <end position="53"/>
    </location>
</feature>
<keyword evidence="3" id="KW-1185">Reference proteome</keyword>
<gene>
    <name evidence="2" type="ORF">M569_17180</name>
</gene>
<feature type="compositionally biased region" description="Basic and acidic residues" evidence="1">
    <location>
        <begin position="91"/>
        <end position="100"/>
    </location>
</feature>
<dbReference type="Proteomes" id="UP000015453">
    <property type="component" value="Unassembled WGS sequence"/>
</dbReference>